<keyword evidence="1 2" id="KW-0807">Transducer</keyword>
<feature type="domain" description="Methyl-accepting transducer" evidence="4">
    <location>
        <begin position="216"/>
        <end position="473"/>
    </location>
</feature>
<dbReference type="GO" id="GO:0016020">
    <property type="term" value="C:membrane"/>
    <property type="evidence" value="ECO:0007669"/>
    <property type="project" value="InterPro"/>
</dbReference>
<evidence type="ECO:0000259" key="4">
    <source>
        <dbReference type="PROSITE" id="PS50111"/>
    </source>
</evidence>
<keyword evidence="6" id="KW-1185">Reference proteome</keyword>
<keyword evidence="3" id="KW-0812">Transmembrane</keyword>
<feature type="transmembrane region" description="Helical" evidence="3">
    <location>
        <begin position="159"/>
        <end position="182"/>
    </location>
</feature>
<proteinExistence type="predicted"/>
<evidence type="ECO:0000256" key="2">
    <source>
        <dbReference type="PROSITE-ProRule" id="PRU00284"/>
    </source>
</evidence>
<name>A0A1M7KKJ1_9FIRM</name>
<dbReference type="SMART" id="SM00283">
    <property type="entry name" value="MA"/>
    <property type="match status" value="1"/>
</dbReference>
<feature type="transmembrane region" description="Helical" evidence="3">
    <location>
        <begin position="87"/>
        <end position="105"/>
    </location>
</feature>
<keyword evidence="3" id="KW-1133">Transmembrane helix</keyword>
<evidence type="ECO:0000256" key="3">
    <source>
        <dbReference type="SAM" id="Phobius"/>
    </source>
</evidence>
<gene>
    <name evidence="5" type="ORF">SAMN02746066_02773</name>
</gene>
<evidence type="ECO:0000313" key="5">
    <source>
        <dbReference type="EMBL" id="SHM65799.1"/>
    </source>
</evidence>
<feature type="transmembrane region" description="Helical" evidence="3">
    <location>
        <begin position="31"/>
        <end position="52"/>
    </location>
</feature>
<dbReference type="Pfam" id="PF00015">
    <property type="entry name" value="MCPsignal"/>
    <property type="match status" value="1"/>
</dbReference>
<organism evidence="5 6">
    <name type="scientific">Anaerosporobacter mobilis DSM 15930</name>
    <dbReference type="NCBI Taxonomy" id="1120996"/>
    <lineage>
        <taxon>Bacteria</taxon>
        <taxon>Bacillati</taxon>
        <taxon>Bacillota</taxon>
        <taxon>Clostridia</taxon>
        <taxon>Lachnospirales</taxon>
        <taxon>Lachnospiraceae</taxon>
        <taxon>Anaerosporobacter</taxon>
    </lineage>
</organism>
<dbReference type="Proteomes" id="UP000184038">
    <property type="component" value="Unassembled WGS sequence"/>
</dbReference>
<reference evidence="5 6" key="1">
    <citation type="submission" date="2016-11" db="EMBL/GenBank/DDBJ databases">
        <authorList>
            <person name="Jaros S."/>
            <person name="Januszkiewicz K."/>
            <person name="Wedrychowicz H."/>
        </authorList>
    </citation>
    <scope>NUCLEOTIDE SEQUENCE [LARGE SCALE GENOMIC DNA]</scope>
    <source>
        <strain evidence="5 6">DSM 15930</strain>
    </source>
</reference>
<keyword evidence="3" id="KW-0472">Membrane</keyword>
<dbReference type="STRING" id="1120996.SAMN02746066_02773"/>
<accession>A0A1M7KKJ1</accession>
<evidence type="ECO:0000313" key="6">
    <source>
        <dbReference type="Proteomes" id="UP000184038"/>
    </source>
</evidence>
<dbReference type="SUPFAM" id="SSF58104">
    <property type="entry name" value="Methyl-accepting chemotaxis protein (MCP) signaling domain"/>
    <property type="match status" value="1"/>
</dbReference>
<evidence type="ECO:0000256" key="1">
    <source>
        <dbReference type="ARBA" id="ARBA00023224"/>
    </source>
</evidence>
<protein>
    <submittedName>
        <fullName evidence="5">Methyl-accepting chemotaxis protein</fullName>
    </submittedName>
</protein>
<dbReference type="AlphaFoldDB" id="A0A1M7KKJ1"/>
<dbReference type="InterPro" id="IPR004089">
    <property type="entry name" value="MCPsignal_dom"/>
</dbReference>
<dbReference type="PANTHER" id="PTHR32089:SF112">
    <property type="entry name" value="LYSOZYME-LIKE PROTEIN-RELATED"/>
    <property type="match status" value="1"/>
</dbReference>
<dbReference type="EMBL" id="FRCP01000014">
    <property type="protein sequence ID" value="SHM65799.1"/>
    <property type="molecule type" value="Genomic_DNA"/>
</dbReference>
<dbReference type="PANTHER" id="PTHR32089">
    <property type="entry name" value="METHYL-ACCEPTING CHEMOTAXIS PROTEIN MCPB"/>
    <property type="match status" value="1"/>
</dbReference>
<sequence length="503" mass="54781">MQREIYSKIESNSTKDVGFMTEKQYERANKCLLPVLIILYGVFLLLSVAIILESGVKISGVVQLIGSLLGIISSMNVYKRKGSTKEGATLLMSIGALLYLLIIVVNGSNYVYSYAFPILCVSIIYLNINYIKYGGCVTIVGILVHGIKLGMIGEFVVEAFVIALIIAILIISGAYIVCNLLAKFHDENIEAQVKSYDTMFLVADQLIEHFDTAKDMLANAKKSIETSKLSMNEIAESTSSTAEAIQEQALMCNEITQNTSVANEKAQDMIRGSERTLENVAEGAKVIVGLKEQAYNVEAASNDAAGYTKELSKRVDEVKGIINTILNISGQTNLLALNASIEAARAGEAGRGFAVVAEEIRKLSVQTQEATTQITDIINDLNNEADRTVDSMEKSVVSIKQQSELIDIAQNKFKAIDQEINSLTAIINDIEGVIKGIISSTNTITDHVSHLSATSEEIAASSEEGVRISDESSEKMVNLVEVIEVTYELADELKKFKDNISNN</sequence>
<dbReference type="GO" id="GO:0007165">
    <property type="term" value="P:signal transduction"/>
    <property type="evidence" value="ECO:0007669"/>
    <property type="project" value="UniProtKB-KW"/>
</dbReference>
<dbReference type="PROSITE" id="PS50111">
    <property type="entry name" value="CHEMOTAXIS_TRANSDUC_2"/>
    <property type="match status" value="1"/>
</dbReference>
<dbReference type="Gene3D" id="1.10.287.950">
    <property type="entry name" value="Methyl-accepting chemotaxis protein"/>
    <property type="match status" value="1"/>
</dbReference>
<feature type="transmembrane region" description="Helical" evidence="3">
    <location>
        <begin position="58"/>
        <end position="78"/>
    </location>
</feature>